<protein>
    <submittedName>
        <fullName evidence="1">Uncharacterized protein</fullName>
    </submittedName>
</protein>
<dbReference type="KEGG" id="asla:NCTC11923_02416"/>
<dbReference type="STRING" id="1278298.GCA_000428685_02085"/>
<dbReference type="AlphaFoldDB" id="A0A3S4SR46"/>
<gene>
    <name evidence="1" type="ORF">NCTC11923_02416</name>
</gene>
<dbReference type="Proteomes" id="UP000276899">
    <property type="component" value="Chromosome"/>
</dbReference>
<name>A0A3S4SR46_9ACTO</name>
<dbReference type="Gene3D" id="1.10.357.10">
    <property type="entry name" value="Tetracycline Repressor, domain 2"/>
    <property type="match status" value="1"/>
</dbReference>
<accession>A0A3S4SR46</accession>
<evidence type="ECO:0000313" key="1">
    <source>
        <dbReference type="EMBL" id="VEG75741.1"/>
    </source>
</evidence>
<dbReference type="EMBL" id="LR134363">
    <property type="protein sequence ID" value="VEG75741.1"/>
    <property type="molecule type" value="Genomic_DNA"/>
</dbReference>
<keyword evidence="2" id="KW-1185">Reference proteome</keyword>
<sequence>MRTTDPRSRRQRPAKPLLSRATIVTTALEIVRTDGLSALTMRTLARRLDTGPSALTAIVHACAAWLA</sequence>
<reference evidence="1 2" key="1">
    <citation type="submission" date="2018-12" db="EMBL/GenBank/DDBJ databases">
        <authorList>
            <consortium name="Pathogen Informatics"/>
        </authorList>
    </citation>
    <scope>NUCLEOTIDE SEQUENCE [LARGE SCALE GENOMIC DNA]</scope>
    <source>
        <strain evidence="1 2">NCTC11923</strain>
    </source>
</reference>
<dbReference type="RefSeq" id="WP_026427080.1">
    <property type="nucleotide sequence ID" value="NZ_CBCRWE010000019.1"/>
</dbReference>
<dbReference type="SUPFAM" id="SSF46689">
    <property type="entry name" value="Homeodomain-like"/>
    <property type="match status" value="1"/>
</dbReference>
<evidence type="ECO:0000313" key="2">
    <source>
        <dbReference type="Proteomes" id="UP000276899"/>
    </source>
</evidence>
<dbReference type="InterPro" id="IPR009057">
    <property type="entry name" value="Homeodomain-like_sf"/>
</dbReference>
<organism evidence="1 2">
    <name type="scientific">Actinomyces slackii</name>
    <dbReference type="NCBI Taxonomy" id="52774"/>
    <lineage>
        <taxon>Bacteria</taxon>
        <taxon>Bacillati</taxon>
        <taxon>Actinomycetota</taxon>
        <taxon>Actinomycetes</taxon>
        <taxon>Actinomycetales</taxon>
        <taxon>Actinomycetaceae</taxon>
        <taxon>Actinomyces</taxon>
    </lineage>
</organism>
<proteinExistence type="predicted"/>